<evidence type="ECO:0000313" key="3">
    <source>
        <dbReference type="Proteomes" id="UP000823388"/>
    </source>
</evidence>
<dbReference type="InterPro" id="IPR005135">
    <property type="entry name" value="Endo/exonuclease/phosphatase"/>
</dbReference>
<evidence type="ECO:0000313" key="2">
    <source>
        <dbReference type="EMBL" id="KAG2590773.1"/>
    </source>
</evidence>
<gene>
    <name evidence="2" type="ORF">PVAP13_5NG412800</name>
</gene>
<dbReference type="EMBL" id="CM029046">
    <property type="protein sequence ID" value="KAG2590773.1"/>
    <property type="molecule type" value="Genomic_DNA"/>
</dbReference>
<name>A0A8T0S1T3_PANVG</name>
<dbReference type="PANTHER" id="PTHR33710">
    <property type="entry name" value="BNAC02G09200D PROTEIN"/>
    <property type="match status" value="1"/>
</dbReference>
<dbReference type="Proteomes" id="UP000823388">
    <property type="component" value="Chromosome 5N"/>
</dbReference>
<dbReference type="SUPFAM" id="SSF56219">
    <property type="entry name" value="DNase I-like"/>
    <property type="match status" value="1"/>
</dbReference>
<dbReference type="GO" id="GO:0003824">
    <property type="term" value="F:catalytic activity"/>
    <property type="evidence" value="ECO:0007669"/>
    <property type="project" value="InterPro"/>
</dbReference>
<proteinExistence type="predicted"/>
<evidence type="ECO:0000259" key="1">
    <source>
        <dbReference type="Pfam" id="PF03372"/>
    </source>
</evidence>
<dbReference type="Pfam" id="PF03372">
    <property type="entry name" value="Exo_endo_phos"/>
    <property type="match status" value="1"/>
</dbReference>
<reference evidence="2" key="1">
    <citation type="submission" date="2020-05" db="EMBL/GenBank/DDBJ databases">
        <title>WGS assembly of Panicum virgatum.</title>
        <authorList>
            <person name="Lovell J.T."/>
            <person name="Jenkins J."/>
            <person name="Shu S."/>
            <person name="Juenger T.E."/>
            <person name="Schmutz J."/>
        </authorList>
    </citation>
    <scope>NUCLEOTIDE SEQUENCE</scope>
    <source>
        <strain evidence="2">AP13</strain>
    </source>
</reference>
<protein>
    <recommendedName>
        <fullName evidence="1">Endonuclease/exonuclease/phosphatase domain-containing protein</fullName>
    </recommendedName>
</protein>
<keyword evidence="3" id="KW-1185">Reference proteome</keyword>
<feature type="domain" description="Endonuclease/exonuclease/phosphatase" evidence="1">
    <location>
        <begin position="2"/>
        <end position="221"/>
    </location>
</feature>
<feature type="non-terminal residue" evidence="2">
    <location>
        <position position="226"/>
    </location>
</feature>
<dbReference type="InterPro" id="IPR036691">
    <property type="entry name" value="Endo/exonu/phosph_ase_sf"/>
</dbReference>
<accession>A0A8T0S1T3</accession>
<dbReference type="PANTHER" id="PTHR33710:SF71">
    <property type="entry name" value="ENDONUCLEASE_EXONUCLEASE_PHOSPHATASE DOMAIN-CONTAINING PROTEIN"/>
    <property type="match status" value="1"/>
</dbReference>
<dbReference type="Gene3D" id="3.60.10.10">
    <property type="entry name" value="Endonuclease/exonuclease/phosphatase"/>
    <property type="match status" value="1"/>
</dbReference>
<comment type="caution">
    <text evidence="2">The sequence shown here is derived from an EMBL/GenBank/DDBJ whole genome shotgun (WGS) entry which is preliminary data.</text>
</comment>
<sequence>MWNCRGIKKKSVSSFLRNLISEHRFHFLGLQETMQQHIEDNVLRKIDPMNNYLWKWTPSNGRSRGILVGVSVERFDVGSFTEGEFMSQMHLWDKQLKVKWNLITVYGAARDERKDTFLSKLVSFCSRNRDPFIIWGDFNLVRFPSEKNKPMVVGRFTNCFNAIISAYELIDIHMTNGKYTWSNNQSDPTLVRLDRFLVSKDWEVYFLETIISRLPREVSDHNPLIL</sequence>
<dbReference type="AlphaFoldDB" id="A0A8T0S1T3"/>
<organism evidence="2 3">
    <name type="scientific">Panicum virgatum</name>
    <name type="common">Blackwell switchgrass</name>
    <dbReference type="NCBI Taxonomy" id="38727"/>
    <lineage>
        <taxon>Eukaryota</taxon>
        <taxon>Viridiplantae</taxon>
        <taxon>Streptophyta</taxon>
        <taxon>Embryophyta</taxon>
        <taxon>Tracheophyta</taxon>
        <taxon>Spermatophyta</taxon>
        <taxon>Magnoliopsida</taxon>
        <taxon>Liliopsida</taxon>
        <taxon>Poales</taxon>
        <taxon>Poaceae</taxon>
        <taxon>PACMAD clade</taxon>
        <taxon>Panicoideae</taxon>
        <taxon>Panicodae</taxon>
        <taxon>Paniceae</taxon>
        <taxon>Panicinae</taxon>
        <taxon>Panicum</taxon>
        <taxon>Panicum sect. Hiantes</taxon>
    </lineage>
</organism>